<organism evidence="11 12">
    <name type="scientific">Secundilactobacillus kimchicus JCM 15530</name>
    <dbReference type="NCBI Taxonomy" id="1302272"/>
    <lineage>
        <taxon>Bacteria</taxon>
        <taxon>Bacillati</taxon>
        <taxon>Bacillota</taxon>
        <taxon>Bacilli</taxon>
        <taxon>Lactobacillales</taxon>
        <taxon>Lactobacillaceae</taxon>
        <taxon>Secundilactobacillus</taxon>
    </lineage>
</organism>
<evidence type="ECO:0000256" key="7">
    <source>
        <dbReference type="HAMAP-Rule" id="MF_00173"/>
    </source>
</evidence>
<dbReference type="InterPro" id="IPR036390">
    <property type="entry name" value="WH_DNA-bd_sf"/>
</dbReference>
<dbReference type="InterPro" id="IPR020900">
    <property type="entry name" value="Arg_repress_DNA-bd"/>
</dbReference>
<dbReference type="EMBL" id="AZCX01000002">
    <property type="protein sequence ID" value="KRK48854.1"/>
    <property type="molecule type" value="Genomic_DNA"/>
</dbReference>
<gene>
    <name evidence="7" type="primary">argR</name>
    <name evidence="11" type="ORF">FC96_GL001175</name>
</gene>
<dbReference type="InterPro" id="IPR020899">
    <property type="entry name" value="Arg_repress_C"/>
</dbReference>
<comment type="similarity">
    <text evidence="2 7">Belongs to the ArgR family.</text>
</comment>
<comment type="caution">
    <text evidence="11">The sequence shown here is derived from an EMBL/GenBank/DDBJ whole genome shotgun (WGS) entry which is preliminary data.</text>
</comment>
<keyword evidence="12" id="KW-1185">Reference proteome</keyword>
<keyword evidence="7" id="KW-0678">Repressor</keyword>
<comment type="pathway">
    <text evidence="7">Amino-acid biosynthesis; L-arginine biosynthesis [regulation].</text>
</comment>
<accession>A0A0R1HQY4</accession>
<dbReference type="Pfam" id="PF01316">
    <property type="entry name" value="Arg_repressor"/>
    <property type="match status" value="1"/>
</dbReference>
<evidence type="ECO:0000256" key="8">
    <source>
        <dbReference type="NCBIfam" id="TIGR01529"/>
    </source>
</evidence>
<dbReference type="InterPro" id="IPR036388">
    <property type="entry name" value="WH-like_DNA-bd_sf"/>
</dbReference>
<evidence type="ECO:0000259" key="9">
    <source>
        <dbReference type="Pfam" id="PF01316"/>
    </source>
</evidence>
<evidence type="ECO:0000256" key="4">
    <source>
        <dbReference type="ARBA" id="ARBA00023015"/>
    </source>
</evidence>
<dbReference type="GO" id="GO:0051259">
    <property type="term" value="P:protein complex oligomerization"/>
    <property type="evidence" value="ECO:0007669"/>
    <property type="project" value="InterPro"/>
</dbReference>
<evidence type="ECO:0000256" key="5">
    <source>
        <dbReference type="ARBA" id="ARBA00023125"/>
    </source>
</evidence>
<dbReference type="PATRIC" id="fig|1302272.5.peg.1183"/>
<dbReference type="GO" id="GO:1900079">
    <property type="term" value="P:regulation of arginine biosynthetic process"/>
    <property type="evidence" value="ECO:0007669"/>
    <property type="project" value="UniProtKB-UniRule"/>
</dbReference>
<dbReference type="SUPFAM" id="SSF46785">
    <property type="entry name" value="Winged helix' DNA-binding domain"/>
    <property type="match status" value="1"/>
</dbReference>
<dbReference type="Gene3D" id="3.30.1360.40">
    <property type="match status" value="1"/>
</dbReference>
<dbReference type="Pfam" id="PF02863">
    <property type="entry name" value="Arg_repressor_C"/>
    <property type="match status" value="1"/>
</dbReference>
<evidence type="ECO:0000256" key="1">
    <source>
        <dbReference type="ARBA" id="ARBA00004496"/>
    </source>
</evidence>
<dbReference type="STRING" id="1302272.FC96_GL001175"/>
<evidence type="ECO:0000256" key="6">
    <source>
        <dbReference type="ARBA" id="ARBA00023163"/>
    </source>
</evidence>
<dbReference type="Gene3D" id="1.10.10.10">
    <property type="entry name" value="Winged helix-like DNA-binding domain superfamily/Winged helix DNA-binding domain"/>
    <property type="match status" value="1"/>
</dbReference>
<comment type="function">
    <text evidence="7">Regulates arginine biosynthesis genes.</text>
</comment>
<dbReference type="InterPro" id="IPR036251">
    <property type="entry name" value="Arg_repress_C_sf"/>
</dbReference>
<dbReference type="GO" id="GO:0034618">
    <property type="term" value="F:arginine binding"/>
    <property type="evidence" value="ECO:0007669"/>
    <property type="project" value="InterPro"/>
</dbReference>
<feature type="domain" description="Arginine repressor C-terminal" evidence="10">
    <location>
        <begin position="84"/>
        <end position="149"/>
    </location>
</feature>
<dbReference type="GO" id="GO:0005737">
    <property type="term" value="C:cytoplasm"/>
    <property type="evidence" value="ECO:0007669"/>
    <property type="project" value="UniProtKB-SubCell"/>
</dbReference>
<proteinExistence type="inferred from homology"/>
<dbReference type="NCBIfam" id="TIGR01529">
    <property type="entry name" value="argR_whole"/>
    <property type="match status" value="1"/>
</dbReference>
<reference evidence="11 12" key="1">
    <citation type="journal article" date="2015" name="Genome Announc.">
        <title>Expanding the biotechnology potential of lactobacilli through comparative genomics of 213 strains and associated genera.</title>
        <authorList>
            <person name="Sun Z."/>
            <person name="Harris H.M."/>
            <person name="McCann A."/>
            <person name="Guo C."/>
            <person name="Argimon S."/>
            <person name="Zhang W."/>
            <person name="Yang X."/>
            <person name="Jeffery I.B."/>
            <person name="Cooney J.C."/>
            <person name="Kagawa T.F."/>
            <person name="Liu W."/>
            <person name="Song Y."/>
            <person name="Salvetti E."/>
            <person name="Wrobel A."/>
            <person name="Rasinkangas P."/>
            <person name="Parkhill J."/>
            <person name="Rea M.C."/>
            <person name="O'Sullivan O."/>
            <person name="Ritari J."/>
            <person name="Douillard F.P."/>
            <person name="Paul Ross R."/>
            <person name="Yang R."/>
            <person name="Briner A.E."/>
            <person name="Felis G.E."/>
            <person name="de Vos W.M."/>
            <person name="Barrangou R."/>
            <person name="Klaenhammer T.R."/>
            <person name="Caufield P.W."/>
            <person name="Cui Y."/>
            <person name="Zhang H."/>
            <person name="O'Toole P.W."/>
        </authorList>
    </citation>
    <scope>NUCLEOTIDE SEQUENCE [LARGE SCALE GENOMIC DNA]</scope>
    <source>
        <strain evidence="11 12">JCM 15530</strain>
    </source>
</reference>
<dbReference type="GO" id="GO:0003700">
    <property type="term" value="F:DNA-binding transcription factor activity"/>
    <property type="evidence" value="ECO:0007669"/>
    <property type="project" value="UniProtKB-UniRule"/>
</dbReference>
<comment type="subcellular location">
    <subcellularLocation>
        <location evidence="1 7">Cytoplasm</location>
    </subcellularLocation>
</comment>
<dbReference type="InterPro" id="IPR001669">
    <property type="entry name" value="Arg_repress"/>
</dbReference>
<keyword evidence="7" id="KW-0055">Arginine biosynthesis</keyword>
<name>A0A0R1HQY4_9LACO</name>
<evidence type="ECO:0000313" key="11">
    <source>
        <dbReference type="EMBL" id="KRK48854.1"/>
    </source>
</evidence>
<dbReference type="GO" id="GO:0003677">
    <property type="term" value="F:DNA binding"/>
    <property type="evidence" value="ECO:0007669"/>
    <property type="project" value="UniProtKB-KW"/>
</dbReference>
<feature type="domain" description="Arginine repressor DNA-binding" evidence="9">
    <location>
        <begin position="4"/>
        <end position="70"/>
    </location>
</feature>
<dbReference type="HAMAP" id="MF_00173">
    <property type="entry name" value="Arg_repressor"/>
    <property type="match status" value="1"/>
</dbReference>
<evidence type="ECO:0000259" key="10">
    <source>
        <dbReference type="Pfam" id="PF02863"/>
    </source>
</evidence>
<dbReference type="PANTHER" id="PTHR34471:SF1">
    <property type="entry name" value="ARGININE REPRESSOR"/>
    <property type="match status" value="1"/>
</dbReference>
<keyword evidence="4 7" id="KW-0805">Transcription regulation</keyword>
<dbReference type="PRINTS" id="PR01467">
    <property type="entry name" value="ARGREPRESSOR"/>
</dbReference>
<keyword evidence="5 7" id="KW-0238">DNA-binding</keyword>
<keyword evidence="6 7" id="KW-0804">Transcription</keyword>
<evidence type="ECO:0000256" key="3">
    <source>
        <dbReference type="ARBA" id="ARBA00022490"/>
    </source>
</evidence>
<protein>
    <recommendedName>
        <fullName evidence="7 8">Arginine repressor</fullName>
    </recommendedName>
</protein>
<evidence type="ECO:0000313" key="12">
    <source>
        <dbReference type="Proteomes" id="UP000050911"/>
    </source>
</evidence>
<dbReference type="UniPathway" id="UPA00068"/>
<dbReference type="GO" id="GO:0006526">
    <property type="term" value="P:L-arginine biosynthetic process"/>
    <property type="evidence" value="ECO:0007669"/>
    <property type="project" value="UniProtKB-UniPathway"/>
</dbReference>
<dbReference type="SUPFAM" id="SSF55252">
    <property type="entry name" value="C-terminal domain of arginine repressor"/>
    <property type="match status" value="1"/>
</dbReference>
<keyword evidence="3 7" id="KW-0963">Cytoplasm</keyword>
<dbReference type="PANTHER" id="PTHR34471">
    <property type="entry name" value="ARGININE REPRESSOR"/>
    <property type="match status" value="1"/>
</dbReference>
<sequence length="159" mass="18227">MNKMSKEKRQEKIEQLLNHYKITTQDELRERLQEAGIKATQATVSRDIKDMQIVKQQDVDGNLYYVIYKAGNQNEIKHLYRAISETVTKLERVSFINIVHTLPSYANMLAAIIDDLELSEISGTLAGHDTIVMFCPDEAAAKRLYATFHEHLSDDILTD</sequence>
<evidence type="ECO:0000256" key="2">
    <source>
        <dbReference type="ARBA" id="ARBA00008316"/>
    </source>
</evidence>
<dbReference type="AlphaFoldDB" id="A0A0R1HQY4"/>
<dbReference type="Proteomes" id="UP000050911">
    <property type="component" value="Unassembled WGS sequence"/>
</dbReference>
<keyword evidence="7" id="KW-0028">Amino-acid biosynthesis</keyword>